<dbReference type="RefSeq" id="WP_377151902.1">
    <property type="nucleotide sequence ID" value="NZ_JBHSAF010000007.1"/>
</dbReference>
<name>A0ABV8CMV6_9GAMM</name>
<keyword evidence="3 7" id="KW-0812">Transmembrane</keyword>
<feature type="transmembrane region" description="Helical" evidence="7">
    <location>
        <begin position="398"/>
        <end position="420"/>
    </location>
</feature>
<sequence>MTIQQFLSVILSRKRLLLAVFVSVVALATGVSFLLSKQYIAQAVIAVDAGSADPVSSLSMTGGGMVVANYLGTQASMLSSHNTARKVVQTLGLSQSPEVQANYQAVAGGDGAGIDDWLATVLLQGLTVESGRDSNTLSISFKSVNPQFAATIANAFIEAYKQMVIESRVGTASQNEAFFKTQIDELKRNLESKQKALSDYQKEQGVLATGGDRIDLESQKLMALAAQVAAAQADYIAARSQLNANGQLNVDPLSNPLIQQLTVQLADLEKNRQDLAQREGPNHPGYRQVVTQIAATRGQLEALKQKYGSMQASTVENMEKRLQAQQQELALQKQKVLDLKDQQSQIDILLRGIDNAQRNYDLVMQKWSESVLQANANLTNITVLQRAVPPLRAASPNIPFNIFISIFLGLFLGAAVNYLLDMLNRRVRCTDDIEVLLQLPVLAELNRKPKQHHLLPRWFRPAAKYPSVKGVSM</sequence>
<evidence type="ECO:0000256" key="4">
    <source>
        <dbReference type="ARBA" id="ARBA00022989"/>
    </source>
</evidence>
<comment type="caution">
    <text evidence="9">The sequence shown here is derived from an EMBL/GenBank/DDBJ whole genome shotgun (WGS) entry which is preliminary data.</text>
</comment>
<feature type="domain" description="Polysaccharide chain length determinant N-terminal" evidence="8">
    <location>
        <begin position="3"/>
        <end position="91"/>
    </location>
</feature>
<comment type="subcellular location">
    <subcellularLocation>
        <location evidence="1">Cell membrane</location>
        <topology evidence="1">Multi-pass membrane protein</topology>
    </subcellularLocation>
</comment>
<evidence type="ECO:0000256" key="5">
    <source>
        <dbReference type="ARBA" id="ARBA00023136"/>
    </source>
</evidence>
<keyword evidence="10" id="KW-1185">Reference proteome</keyword>
<keyword evidence="6" id="KW-0175">Coiled coil</keyword>
<dbReference type="Proteomes" id="UP001595692">
    <property type="component" value="Unassembled WGS sequence"/>
</dbReference>
<feature type="coiled-coil region" evidence="6">
    <location>
        <begin position="176"/>
        <end position="203"/>
    </location>
</feature>
<protein>
    <submittedName>
        <fullName evidence="9">Wzz/FepE/Etk N-terminal domain-containing protein</fullName>
    </submittedName>
</protein>
<feature type="transmembrane region" description="Helical" evidence="7">
    <location>
        <begin position="16"/>
        <end position="35"/>
    </location>
</feature>
<gene>
    <name evidence="9" type="ORF">ACFOSS_08610</name>
</gene>
<evidence type="ECO:0000256" key="1">
    <source>
        <dbReference type="ARBA" id="ARBA00004651"/>
    </source>
</evidence>
<evidence type="ECO:0000313" key="9">
    <source>
        <dbReference type="EMBL" id="MFC3913525.1"/>
    </source>
</evidence>
<feature type="coiled-coil region" evidence="6">
    <location>
        <begin position="258"/>
        <end position="359"/>
    </location>
</feature>
<reference evidence="10" key="1">
    <citation type="journal article" date="2019" name="Int. J. Syst. Evol. Microbiol.">
        <title>The Global Catalogue of Microorganisms (GCM) 10K type strain sequencing project: providing services to taxonomists for standard genome sequencing and annotation.</title>
        <authorList>
            <consortium name="The Broad Institute Genomics Platform"/>
            <consortium name="The Broad Institute Genome Sequencing Center for Infectious Disease"/>
            <person name="Wu L."/>
            <person name="Ma J."/>
        </authorList>
    </citation>
    <scope>NUCLEOTIDE SEQUENCE [LARGE SCALE GENOMIC DNA]</scope>
    <source>
        <strain evidence="10">CCUG 54939</strain>
    </source>
</reference>
<evidence type="ECO:0000256" key="3">
    <source>
        <dbReference type="ARBA" id="ARBA00022692"/>
    </source>
</evidence>
<dbReference type="EMBL" id="JBHSAF010000007">
    <property type="protein sequence ID" value="MFC3913525.1"/>
    <property type="molecule type" value="Genomic_DNA"/>
</dbReference>
<evidence type="ECO:0000313" key="10">
    <source>
        <dbReference type="Proteomes" id="UP001595692"/>
    </source>
</evidence>
<dbReference type="Pfam" id="PF02706">
    <property type="entry name" value="Wzz"/>
    <property type="match status" value="1"/>
</dbReference>
<dbReference type="InterPro" id="IPR050445">
    <property type="entry name" value="Bact_polysacc_biosynth/exp"/>
</dbReference>
<accession>A0ABV8CMV6</accession>
<proteinExistence type="predicted"/>
<evidence type="ECO:0000259" key="8">
    <source>
        <dbReference type="Pfam" id="PF02706"/>
    </source>
</evidence>
<organism evidence="9 10">
    <name type="scientific">Pseudaeromonas sharmana</name>
    <dbReference type="NCBI Taxonomy" id="328412"/>
    <lineage>
        <taxon>Bacteria</taxon>
        <taxon>Pseudomonadati</taxon>
        <taxon>Pseudomonadota</taxon>
        <taxon>Gammaproteobacteria</taxon>
        <taxon>Aeromonadales</taxon>
        <taxon>Aeromonadaceae</taxon>
        <taxon>Pseudaeromonas</taxon>
    </lineage>
</organism>
<keyword evidence="5 7" id="KW-0472">Membrane</keyword>
<dbReference type="InterPro" id="IPR003856">
    <property type="entry name" value="LPS_length_determ_N"/>
</dbReference>
<dbReference type="PANTHER" id="PTHR32309">
    <property type="entry name" value="TYROSINE-PROTEIN KINASE"/>
    <property type="match status" value="1"/>
</dbReference>
<evidence type="ECO:0000256" key="6">
    <source>
        <dbReference type="SAM" id="Coils"/>
    </source>
</evidence>
<dbReference type="PANTHER" id="PTHR32309:SF13">
    <property type="entry name" value="FERRIC ENTEROBACTIN TRANSPORT PROTEIN FEPE"/>
    <property type="match status" value="1"/>
</dbReference>
<evidence type="ECO:0000256" key="2">
    <source>
        <dbReference type="ARBA" id="ARBA00022475"/>
    </source>
</evidence>
<evidence type="ECO:0000256" key="7">
    <source>
        <dbReference type="SAM" id="Phobius"/>
    </source>
</evidence>
<keyword evidence="2" id="KW-1003">Cell membrane</keyword>
<keyword evidence="4 7" id="KW-1133">Transmembrane helix</keyword>